<evidence type="ECO:0000313" key="6">
    <source>
        <dbReference type="EMBL" id="RAI00946.1"/>
    </source>
</evidence>
<comment type="similarity">
    <text evidence="4">Belongs to the FlgA family.</text>
</comment>
<dbReference type="SMART" id="SM00858">
    <property type="entry name" value="SAF"/>
    <property type="match status" value="1"/>
</dbReference>
<keyword evidence="3 4" id="KW-0574">Periplasm</keyword>
<feature type="signal peptide" evidence="4">
    <location>
        <begin position="1"/>
        <end position="26"/>
    </location>
</feature>
<dbReference type="Pfam" id="PF13144">
    <property type="entry name" value="ChapFlgA"/>
    <property type="match status" value="1"/>
</dbReference>
<feature type="chain" id="PRO_5033096759" description="Flagella basal body P-ring formation protein FlgA" evidence="4">
    <location>
        <begin position="27"/>
        <end position="159"/>
    </location>
</feature>
<keyword evidence="7" id="KW-1185">Reference proteome</keyword>
<dbReference type="GO" id="GO:0044780">
    <property type="term" value="P:bacterial-type flagellum assembly"/>
    <property type="evidence" value="ECO:0007669"/>
    <property type="project" value="InterPro"/>
</dbReference>
<evidence type="ECO:0000256" key="1">
    <source>
        <dbReference type="ARBA" id="ARBA00004418"/>
    </source>
</evidence>
<dbReference type="AlphaFoldDB" id="A0A8B2NMN5"/>
<dbReference type="Gene3D" id="2.30.30.760">
    <property type="match status" value="1"/>
</dbReference>
<dbReference type="EMBL" id="QHHQ01000003">
    <property type="protein sequence ID" value="RAI00946.1"/>
    <property type="molecule type" value="Genomic_DNA"/>
</dbReference>
<dbReference type="Proteomes" id="UP000249590">
    <property type="component" value="Unassembled WGS sequence"/>
</dbReference>
<accession>A0A8B2NMN5</accession>
<evidence type="ECO:0000259" key="5">
    <source>
        <dbReference type="SMART" id="SM00858"/>
    </source>
</evidence>
<dbReference type="OrthoDB" id="8448733at2"/>
<evidence type="ECO:0000313" key="7">
    <source>
        <dbReference type="Proteomes" id="UP000249590"/>
    </source>
</evidence>
<dbReference type="PANTHER" id="PTHR36307:SF1">
    <property type="entry name" value="FLAGELLA BASAL BODY P-RING FORMATION PROTEIN FLGA"/>
    <property type="match status" value="1"/>
</dbReference>
<comment type="subcellular location">
    <subcellularLocation>
        <location evidence="1 4">Periplasm</location>
    </subcellularLocation>
</comment>
<gene>
    <name evidence="6" type="primary">flgA</name>
    <name evidence="6" type="ORF">DLJ53_17105</name>
</gene>
<protein>
    <recommendedName>
        <fullName evidence="4">Flagella basal body P-ring formation protein FlgA</fullName>
    </recommendedName>
</protein>
<keyword evidence="6" id="KW-0282">Flagellum</keyword>
<dbReference type="InterPro" id="IPR039246">
    <property type="entry name" value="Flagellar_FlgA"/>
</dbReference>
<name>A0A8B2NMN5_9HYPH</name>
<proteinExistence type="inferred from homology"/>
<keyword evidence="6" id="KW-0969">Cilium</keyword>
<evidence type="ECO:0000256" key="3">
    <source>
        <dbReference type="ARBA" id="ARBA00022764"/>
    </source>
</evidence>
<feature type="domain" description="SAF" evidence="5">
    <location>
        <begin position="32"/>
        <end position="95"/>
    </location>
</feature>
<reference evidence="6 7" key="1">
    <citation type="submission" date="2018-05" db="EMBL/GenBank/DDBJ databases">
        <title>Acuticoccus sediminis sp. nov., isolated from deep-sea sediment of Indian Ocean.</title>
        <authorList>
            <person name="Liu X."/>
            <person name="Lai Q."/>
            <person name="Du Y."/>
            <person name="Sun F."/>
            <person name="Zhang X."/>
            <person name="Wang S."/>
            <person name="Shao Z."/>
        </authorList>
    </citation>
    <scope>NUCLEOTIDE SEQUENCE [LARGE SCALE GENOMIC DNA]</scope>
    <source>
        <strain evidence="6 7">PTG4-2</strain>
    </source>
</reference>
<evidence type="ECO:0000256" key="2">
    <source>
        <dbReference type="ARBA" id="ARBA00022729"/>
    </source>
</evidence>
<comment type="function">
    <text evidence="4">Involved in the assembly process of the P-ring formation. It may associate with FlgF on the rod constituting a structure essential for the P-ring assembly or may act as a modulator protein for the P-ring assembly.</text>
</comment>
<dbReference type="NCBIfam" id="TIGR03170">
    <property type="entry name" value="flgA_cterm"/>
    <property type="match status" value="1"/>
</dbReference>
<dbReference type="InterPro" id="IPR013974">
    <property type="entry name" value="SAF"/>
</dbReference>
<comment type="caution">
    <text evidence="6">The sequence shown here is derived from an EMBL/GenBank/DDBJ whole genome shotgun (WGS) entry which is preliminary data.</text>
</comment>
<keyword evidence="2 4" id="KW-0732">Signal</keyword>
<dbReference type="GO" id="GO:0042597">
    <property type="term" value="C:periplasmic space"/>
    <property type="evidence" value="ECO:0007669"/>
    <property type="project" value="UniProtKB-SubCell"/>
</dbReference>
<sequence length="159" mass="16677">MVAARAFHPMCGAALALALAAAPAAAVDQSGGLLPVPAETINRGDTVSADMLTERHFYYDPNRPLAVLTDPSRAIGREARRTLPAGKPIPLNAFQTSRVVFRGKPTQARFRMGNLTITTTVLPQADGGVGDIVQARNLDSNRMVSGIVGMDGAIEVSAP</sequence>
<dbReference type="RefSeq" id="WP_111347444.1">
    <property type="nucleotide sequence ID" value="NZ_JAIWKD010000004.1"/>
</dbReference>
<dbReference type="PANTHER" id="PTHR36307">
    <property type="entry name" value="FLAGELLA BASAL BODY P-RING FORMATION PROTEIN FLGA"/>
    <property type="match status" value="1"/>
</dbReference>
<dbReference type="InterPro" id="IPR017585">
    <property type="entry name" value="SAF_FlgA"/>
</dbReference>
<evidence type="ECO:0000256" key="4">
    <source>
        <dbReference type="RuleBase" id="RU362063"/>
    </source>
</evidence>
<keyword evidence="4" id="KW-1005">Bacterial flagellum biogenesis</keyword>
<organism evidence="6 7">
    <name type="scientific">Acuticoccus sediminis</name>
    <dbReference type="NCBI Taxonomy" id="2184697"/>
    <lineage>
        <taxon>Bacteria</taxon>
        <taxon>Pseudomonadati</taxon>
        <taxon>Pseudomonadota</taxon>
        <taxon>Alphaproteobacteria</taxon>
        <taxon>Hyphomicrobiales</taxon>
        <taxon>Amorphaceae</taxon>
        <taxon>Acuticoccus</taxon>
    </lineage>
</organism>
<dbReference type="CDD" id="cd11614">
    <property type="entry name" value="SAF_CpaB_FlgA_like"/>
    <property type="match status" value="1"/>
</dbReference>
<keyword evidence="6" id="KW-0966">Cell projection</keyword>